<proteinExistence type="inferred from homology"/>
<reference evidence="17" key="1">
    <citation type="submission" date="2025-08" db="UniProtKB">
        <authorList>
            <consortium name="Ensembl"/>
        </authorList>
    </citation>
    <scope>IDENTIFICATION</scope>
</reference>
<comment type="similarity">
    <text evidence="4 15">Belongs to the cytochrome P450 family.</text>
</comment>
<protein>
    <recommendedName>
        <fullName evidence="16">Cytochrome P450</fullName>
        <ecNumber evidence="16">1.14.14.1</ecNumber>
    </recommendedName>
</protein>
<evidence type="ECO:0000256" key="7">
    <source>
        <dbReference type="ARBA" id="ARBA00022824"/>
    </source>
</evidence>
<evidence type="ECO:0000256" key="8">
    <source>
        <dbReference type="ARBA" id="ARBA00022848"/>
    </source>
</evidence>
<evidence type="ECO:0000256" key="4">
    <source>
        <dbReference type="ARBA" id="ARBA00010617"/>
    </source>
</evidence>
<dbReference type="GeneID" id="103750778"/>
<dbReference type="OrthoDB" id="2789670at2759"/>
<comment type="catalytic activity">
    <reaction evidence="13 16">
        <text>an organic molecule + reduced [NADPH--hemoprotein reductase] + O2 = an alcohol + oxidized [NADPH--hemoprotein reductase] + H2O + H(+)</text>
        <dbReference type="Rhea" id="RHEA:17149"/>
        <dbReference type="Rhea" id="RHEA-COMP:11964"/>
        <dbReference type="Rhea" id="RHEA-COMP:11965"/>
        <dbReference type="ChEBI" id="CHEBI:15377"/>
        <dbReference type="ChEBI" id="CHEBI:15378"/>
        <dbReference type="ChEBI" id="CHEBI:15379"/>
        <dbReference type="ChEBI" id="CHEBI:30879"/>
        <dbReference type="ChEBI" id="CHEBI:57618"/>
        <dbReference type="ChEBI" id="CHEBI:58210"/>
        <dbReference type="ChEBI" id="CHEBI:142491"/>
        <dbReference type="EC" id="1.14.14.1"/>
    </reaction>
</comment>
<dbReference type="InterPro" id="IPR008067">
    <property type="entry name" value="Cyt_P450_E_grp-I_CYP2A-like"/>
</dbReference>
<dbReference type="GO" id="GO:0005789">
    <property type="term" value="C:endoplasmic reticulum membrane"/>
    <property type="evidence" value="ECO:0007669"/>
    <property type="project" value="UniProtKB-SubCell"/>
</dbReference>
<dbReference type="PRINTS" id="PR00463">
    <property type="entry name" value="EP450I"/>
</dbReference>
<evidence type="ECO:0000256" key="13">
    <source>
        <dbReference type="ARBA" id="ARBA00047827"/>
    </source>
</evidence>
<dbReference type="SUPFAM" id="SSF48264">
    <property type="entry name" value="Cytochrome P450"/>
    <property type="match status" value="1"/>
</dbReference>
<dbReference type="Gene3D" id="1.10.630.10">
    <property type="entry name" value="Cytochrome P450"/>
    <property type="match status" value="1"/>
</dbReference>
<dbReference type="FunFam" id="1.10.630.10:FF:000238">
    <property type="entry name" value="Cytochrome P450 2A6"/>
    <property type="match status" value="1"/>
</dbReference>
<evidence type="ECO:0000256" key="3">
    <source>
        <dbReference type="ARBA" id="ARBA00004406"/>
    </source>
</evidence>
<dbReference type="GO" id="GO:0016712">
    <property type="term" value="F:oxidoreductase activity, acting on paired donors, with incorporation or reduction of molecular oxygen, reduced flavin or flavoprotein as one donor, and incorporation of one atom of oxygen"/>
    <property type="evidence" value="ECO:0007669"/>
    <property type="project" value="UniProtKB-EC"/>
</dbReference>
<keyword evidence="5 14" id="KW-0349">Heme</keyword>
<evidence type="ECO:0000256" key="5">
    <source>
        <dbReference type="ARBA" id="ARBA00022617"/>
    </source>
</evidence>
<evidence type="ECO:0000256" key="14">
    <source>
        <dbReference type="PIRSR" id="PIRSR602401-1"/>
    </source>
</evidence>
<keyword evidence="7 16" id="KW-0256">Endoplasmic reticulum</keyword>
<dbReference type="GO" id="GO:0020037">
    <property type="term" value="F:heme binding"/>
    <property type="evidence" value="ECO:0007669"/>
    <property type="project" value="UniProtKB-UniRule"/>
</dbReference>
<sequence>MLASGMLLVAVLAFLSVMVLMSVWRQRKVLAKMPPGPTPLPFIGNFLDLDPEKLYNSLLKVREGYGPVFTVHLGPSRRIVMLWGYNAVKEALVDQAEEFAGRGEQGIFDWLFKGYGVVFSTGERAKQLRRFSIATLRDFGFGKRGIEERIQEEASFLIQALRDTHGACIDPTFYMSRTVSNVISSIVFGDRFEYEDTEFLSLLGMIMGSFQFSATSSGQLFEMFYSVMKHLPGPQQQAYKEVQGLKNFVAKKVQHNQRTLDPNCPRDFIDSFLIRMQREGKNPHTEFNMRNLLETTLNLFFAGTETVSTTMRYGFLLLMKNPDVAAKMHEEIDQVIGRNQQPKYEDHLKMPYTEAVIHEIQRFIDVLPLGLARSTTKDVKFRGFLIPKGTEVFPVLGSVLKDPQFFPDPDSFNPQHFLDDKGQFKKSDAFMPFSVGKRNCFGENLAKTELFIFFTTIMQNFLFKSPTEPHDIDISPQYVGFATIPRRYTMSFLPR</sequence>
<evidence type="ECO:0000313" key="17">
    <source>
        <dbReference type="Ensembl" id="ENSNGAP00000022444.1"/>
    </source>
</evidence>
<comment type="cofactor">
    <cofactor evidence="1 14 16">
        <name>heme</name>
        <dbReference type="ChEBI" id="CHEBI:30413"/>
    </cofactor>
</comment>
<evidence type="ECO:0000256" key="2">
    <source>
        <dbReference type="ARBA" id="ARBA00004174"/>
    </source>
</evidence>
<evidence type="ECO:0000256" key="9">
    <source>
        <dbReference type="ARBA" id="ARBA00023002"/>
    </source>
</evidence>
<dbReference type="GO" id="GO:0009804">
    <property type="term" value="P:coumarin metabolic process"/>
    <property type="evidence" value="ECO:0007669"/>
    <property type="project" value="TreeGrafter"/>
</dbReference>
<dbReference type="InterPro" id="IPR036396">
    <property type="entry name" value="Cyt_P450_sf"/>
</dbReference>
<evidence type="ECO:0000256" key="6">
    <source>
        <dbReference type="ARBA" id="ARBA00022723"/>
    </source>
</evidence>
<dbReference type="Proteomes" id="UP000694381">
    <property type="component" value="Unassembled WGS sequence"/>
</dbReference>
<keyword evidence="11 15" id="KW-0503">Monooxygenase</keyword>
<evidence type="ECO:0000313" key="18">
    <source>
        <dbReference type="Proteomes" id="UP000694381"/>
    </source>
</evidence>
<dbReference type="GO" id="GO:0008392">
    <property type="term" value="F:arachidonate epoxygenase activity"/>
    <property type="evidence" value="ECO:0007669"/>
    <property type="project" value="TreeGrafter"/>
</dbReference>
<dbReference type="PRINTS" id="PR01684">
    <property type="entry name" value="EP450ICYP2A"/>
</dbReference>
<evidence type="ECO:0000256" key="10">
    <source>
        <dbReference type="ARBA" id="ARBA00023004"/>
    </source>
</evidence>
<dbReference type="GeneTree" id="ENSGT00940000154117"/>
<keyword evidence="10 14" id="KW-0408">Iron</keyword>
<dbReference type="InterPro" id="IPR017972">
    <property type="entry name" value="Cyt_P450_CS"/>
</dbReference>
<dbReference type="InterPro" id="IPR050182">
    <property type="entry name" value="Cytochrome_P450_fam2"/>
</dbReference>
<dbReference type="GO" id="GO:0019373">
    <property type="term" value="P:epoxygenase P450 pathway"/>
    <property type="evidence" value="ECO:0007669"/>
    <property type="project" value="TreeGrafter"/>
</dbReference>
<keyword evidence="6 14" id="KW-0479">Metal-binding</keyword>
<evidence type="ECO:0000256" key="1">
    <source>
        <dbReference type="ARBA" id="ARBA00001971"/>
    </source>
</evidence>
<dbReference type="InterPro" id="IPR002401">
    <property type="entry name" value="Cyt_P450_E_grp-I"/>
</dbReference>
<dbReference type="InterPro" id="IPR001128">
    <property type="entry name" value="Cyt_P450"/>
</dbReference>
<dbReference type="RefSeq" id="XP_008852246.1">
    <property type="nucleotide sequence ID" value="XM_008854024.2"/>
</dbReference>
<evidence type="ECO:0000256" key="11">
    <source>
        <dbReference type="ARBA" id="ARBA00023033"/>
    </source>
</evidence>
<dbReference type="KEGG" id="ngi:103750778"/>
<evidence type="ECO:0000256" key="15">
    <source>
        <dbReference type="RuleBase" id="RU000461"/>
    </source>
</evidence>
<accession>A0A8C6RU30</accession>
<dbReference type="PANTHER" id="PTHR24300:SF180">
    <property type="entry name" value="CYTOCHROME P450 2A6"/>
    <property type="match status" value="1"/>
</dbReference>
<keyword evidence="18" id="KW-1185">Reference proteome</keyword>
<reference evidence="17" key="2">
    <citation type="submission" date="2025-09" db="UniProtKB">
        <authorList>
            <consortium name="Ensembl"/>
        </authorList>
    </citation>
    <scope>IDENTIFICATION</scope>
</reference>
<dbReference type="GO" id="GO:0005506">
    <property type="term" value="F:iron ion binding"/>
    <property type="evidence" value="ECO:0007669"/>
    <property type="project" value="UniProtKB-UniRule"/>
</dbReference>
<dbReference type="Pfam" id="PF00067">
    <property type="entry name" value="p450"/>
    <property type="match status" value="1"/>
</dbReference>
<keyword evidence="9 15" id="KW-0560">Oxidoreductase</keyword>
<feature type="binding site" description="axial binding residue" evidence="14">
    <location>
        <position position="440"/>
    </location>
    <ligand>
        <name>heme</name>
        <dbReference type="ChEBI" id="CHEBI:30413"/>
    </ligand>
    <ligandPart>
        <name>Fe</name>
        <dbReference type="ChEBI" id="CHEBI:18248"/>
    </ligandPart>
</feature>
<gene>
    <name evidence="17" type="primary">LOC103750778</name>
</gene>
<dbReference type="AlphaFoldDB" id="A0A8C6RU30"/>
<comment type="function">
    <text evidence="16">Cytochromes P450 are a group of heme-thiolate monooxygenases.</text>
</comment>
<dbReference type="EC" id="1.14.14.1" evidence="16"/>
<organism evidence="17 18">
    <name type="scientific">Nannospalax galili</name>
    <name type="common">Northern Israeli blind subterranean mole rat</name>
    <name type="synonym">Spalax galili</name>
    <dbReference type="NCBI Taxonomy" id="1026970"/>
    <lineage>
        <taxon>Eukaryota</taxon>
        <taxon>Metazoa</taxon>
        <taxon>Chordata</taxon>
        <taxon>Craniata</taxon>
        <taxon>Vertebrata</taxon>
        <taxon>Euteleostomi</taxon>
        <taxon>Mammalia</taxon>
        <taxon>Eutheria</taxon>
        <taxon>Euarchontoglires</taxon>
        <taxon>Glires</taxon>
        <taxon>Rodentia</taxon>
        <taxon>Myomorpha</taxon>
        <taxon>Muroidea</taxon>
        <taxon>Spalacidae</taxon>
        <taxon>Spalacinae</taxon>
        <taxon>Nannospalax</taxon>
    </lineage>
</organism>
<evidence type="ECO:0000256" key="16">
    <source>
        <dbReference type="RuleBase" id="RU368053"/>
    </source>
</evidence>
<keyword evidence="12" id="KW-0472">Membrane</keyword>
<dbReference type="PRINTS" id="PR00385">
    <property type="entry name" value="P450"/>
</dbReference>
<dbReference type="Ensembl" id="ENSNGAT00000028130.1">
    <property type="protein sequence ID" value="ENSNGAP00000022444.1"/>
    <property type="gene ID" value="ENSNGAG00000021309.1"/>
</dbReference>
<keyword evidence="8 16" id="KW-0492">Microsome</keyword>
<dbReference type="GO" id="GO:0006805">
    <property type="term" value="P:xenobiotic metabolic process"/>
    <property type="evidence" value="ECO:0007669"/>
    <property type="project" value="TreeGrafter"/>
</dbReference>
<dbReference type="PANTHER" id="PTHR24300">
    <property type="entry name" value="CYTOCHROME P450 508A4-RELATED"/>
    <property type="match status" value="1"/>
</dbReference>
<name>A0A8C6RU30_NANGA</name>
<dbReference type="PROSITE" id="PS00086">
    <property type="entry name" value="CYTOCHROME_P450"/>
    <property type="match status" value="1"/>
</dbReference>
<evidence type="ECO:0000256" key="12">
    <source>
        <dbReference type="ARBA" id="ARBA00023136"/>
    </source>
</evidence>
<comment type="subcellular location">
    <subcellularLocation>
        <location evidence="3 16">Endoplasmic reticulum membrane</location>
        <topology evidence="3">Peripheral membrane protein</topology>
    </subcellularLocation>
    <subcellularLocation>
        <location evidence="2 16">Microsome membrane</location>
        <topology evidence="2">Peripheral membrane protein</topology>
    </subcellularLocation>
</comment>